<dbReference type="eggNOG" id="ENOG502ZWQE">
    <property type="taxonomic scope" value="Bacteria"/>
</dbReference>
<evidence type="ECO:0000313" key="2">
    <source>
        <dbReference type="Proteomes" id="UP000028534"/>
    </source>
</evidence>
<protein>
    <recommendedName>
        <fullName evidence="3">HK97 gp10 family phage protein</fullName>
    </recommendedName>
</protein>
<accession>A0A084E6E7</accession>
<dbReference type="InterPro" id="IPR010064">
    <property type="entry name" value="HK97-gp10_tail"/>
</dbReference>
<evidence type="ECO:0008006" key="3">
    <source>
        <dbReference type="Google" id="ProtNLM"/>
    </source>
</evidence>
<name>A0A084E6E7_SPHYA</name>
<proteinExistence type="predicted"/>
<comment type="caution">
    <text evidence="1">The sequence shown here is derived from an EMBL/GenBank/DDBJ whole genome shotgun (WGS) entry which is preliminary data.</text>
</comment>
<dbReference type="EMBL" id="JGVR01000058">
    <property type="protein sequence ID" value="KEZ13539.1"/>
    <property type="molecule type" value="Genomic_DNA"/>
</dbReference>
<dbReference type="RefSeq" id="WP_037522832.1">
    <property type="nucleotide sequence ID" value="NZ_JGVR01000058.1"/>
</dbReference>
<organism evidence="1 2">
    <name type="scientific">Sphingobium yanoikuyae</name>
    <name type="common">Sphingomonas yanoikuyae</name>
    <dbReference type="NCBI Taxonomy" id="13690"/>
    <lineage>
        <taxon>Bacteria</taxon>
        <taxon>Pseudomonadati</taxon>
        <taxon>Pseudomonadota</taxon>
        <taxon>Alphaproteobacteria</taxon>
        <taxon>Sphingomonadales</taxon>
        <taxon>Sphingomonadaceae</taxon>
        <taxon>Sphingobium</taxon>
    </lineage>
</organism>
<dbReference type="NCBIfam" id="TIGR01725">
    <property type="entry name" value="phge_HK97_gp10"/>
    <property type="match status" value="1"/>
</dbReference>
<dbReference type="AlphaFoldDB" id="A0A084E6E7"/>
<gene>
    <name evidence="1" type="ORF">CP98_04994</name>
</gene>
<sequence length="132" mass="14518">MKLVGFDALDRKLVKIRDAVSPQARERSLMAGAVIIQAEAQRLAPVLTGNLRDNIIISFDGGLNSSSVSQRRFFTAVYIGPSRGKGFYGHMVEFGTSHSAPHPFMRPALDNTRDEVKRAMGNSLWTDIKKAA</sequence>
<dbReference type="Pfam" id="PF04883">
    <property type="entry name" value="HK97-gp10_like"/>
    <property type="match status" value="1"/>
</dbReference>
<dbReference type="Proteomes" id="UP000028534">
    <property type="component" value="Unassembled WGS sequence"/>
</dbReference>
<reference evidence="1 2" key="1">
    <citation type="submission" date="2014-03" db="EMBL/GenBank/DDBJ databases">
        <title>Genome sequence of Sphingobium yanoikuyae B1.</title>
        <authorList>
            <person name="Gan H.M."/>
            <person name="Gan H.Y."/>
            <person name="Savka M.A."/>
        </authorList>
    </citation>
    <scope>NUCLEOTIDE SEQUENCE [LARGE SCALE GENOMIC DNA]</scope>
    <source>
        <strain evidence="1 2">B1</strain>
    </source>
</reference>
<evidence type="ECO:0000313" key="1">
    <source>
        <dbReference type="EMBL" id="KEZ13539.1"/>
    </source>
</evidence>
<dbReference type="PATRIC" id="fig|13690.10.peg.5162"/>